<evidence type="ECO:0000313" key="7">
    <source>
        <dbReference type="EMBL" id="AVO39566.1"/>
    </source>
</evidence>
<dbReference type="AlphaFoldDB" id="A0A2S0MUJ5"/>
<dbReference type="Pfam" id="PF01297">
    <property type="entry name" value="ZnuA"/>
    <property type="match status" value="1"/>
</dbReference>
<evidence type="ECO:0000256" key="1">
    <source>
        <dbReference type="ARBA" id="ARBA00011028"/>
    </source>
</evidence>
<evidence type="ECO:0000256" key="6">
    <source>
        <dbReference type="SAM" id="MobiDB-lite"/>
    </source>
</evidence>
<dbReference type="PANTHER" id="PTHR42953:SF3">
    <property type="entry name" value="HIGH-AFFINITY ZINC UPTAKE SYSTEM PROTEIN ZNUA"/>
    <property type="match status" value="1"/>
</dbReference>
<dbReference type="InterPro" id="IPR050492">
    <property type="entry name" value="Bact_metal-bind_prot9"/>
</dbReference>
<reference evidence="8" key="1">
    <citation type="submission" date="2018-03" db="EMBL/GenBank/DDBJ databases">
        <title>Genomic analysis of the strain SH-1 isolated from shrimp intestine.</title>
        <authorList>
            <person name="Kim Y.-S."/>
            <person name="Kim S.-E."/>
            <person name="Kim K.-H."/>
        </authorList>
    </citation>
    <scope>NUCLEOTIDE SEQUENCE [LARGE SCALE GENOMIC DNA]</scope>
    <source>
        <strain evidence="8">SH-1</strain>
    </source>
</reference>
<evidence type="ECO:0000256" key="4">
    <source>
        <dbReference type="ARBA" id="ARBA00022729"/>
    </source>
</evidence>
<sequence>MTDIAPVQSLVAQVTGTLGAPDVLLGPGASPHGFALRPSQARALQQADIVIWIGPELTPWLTDPLATLSPSAQRLALLQAPGTRQLTFDDDHAHAHDDDDHGHDHAQAHGDTDPHAWLDPGNGIAWLAAIAEALAEADPGNAALYRENAARAAHDLAALDQRLADQLAAVHDRPFVTAHDGYGYFETRYDLTNAGAVRSGDATDPGPASVADLRATLRDHGVRCAFGEPQNSNRLLTMLAGDADVTVALLDPLGSGLEPGPALYARLLENLAETVAACLGAGG</sequence>
<dbReference type="GO" id="GO:0046872">
    <property type="term" value="F:metal ion binding"/>
    <property type="evidence" value="ECO:0007669"/>
    <property type="project" value="InterPro"/>
</dbReference>
<keyword evidence="5" id="KW-0406">Ion transport</keyword>
<gene>
    <name evidence="7" type="ORF">C6Y53_00480</name>
</gene>
<feature type="region of interest" description="Disordered" evidence="6">
    <location>
        <begin position="89"/>
        <end position="113"/>
    </location>
</feature>
<organism evidence="7 8">
    <name type="scientific">Pukyongiella litopenaei</name>
    <dbReference type="NCBI Taxonomy" id="2605946"/>
    <lineage>
        <taxon>Bacteria</taxon>
        <taxon>Pseudomonadati</taxon>
        <taxon>Pseudomonadota</taxon>
        <taxon>Alphaproteobacteria</taxon>
        <taxon>Rhodobacterales</taxon>
        <taxon>Paracoccaceae</taxon>
        <taxon>Pukyongiella</taxon>
    </lineage>
</organism>
<keyword evidence="8" id="KW-1185">Reference proteome</keyword>
<dbReference type="PANTHER" id="PTHR42953">
    <property type="entry name" value="HIGH-AFFINITY ZINC UPTAKE SYSTEM PROTEIN ZNUA-RELATED"/>
    <property type="match status" value="1"/>
</dbReference>
<keyword evidence="5" id="KW-0862">Zinc</keyword>
<accession>A0A2S0MUJ5</accession>
<name>A0A2S0MUJ5_9RHOB</name>
<dbReference type="GO" id="GO:0006829">
    <property type="term" value="P:zinc ion transport"/>
    <property type="evidence" value="ECO:0007669"/>
    <property type="project" value="UniProtKB-KW"/>
</dbReference>
<dbReference type="KEGG" id="thas:C6Y53_00480"/>
<proteinExistence type="inferred from homology"/>
<dbReference type="EMBL" id="CP027665">
    <property type="protein sequence ID" value="AVO39566.1"/>
    <property type="molecule type" value="Genomic_DNA"/>
</dbReference>
<dbReference type="Gene3D" id="3.40.50.1980">
    <property type="entry name" value="Nitrogenase molybdenum iron protein domain"/>
    <property type="match status" value="2"/>
</dbReference>
<evidence type="ECO:0000313" key="8">
    <source>
        <dbReference type="Proteomes" id="UP000237655"/>
    </source>
</evidence>
<comment type="similarity">
    <text evidence="1">Belongs to the bacterial solute-binding protein 9 family.</text>
</comment>
<evidence type="ECO:0000256" key="5">
    <source>
        <dbReference type="ARBA" id="ARBA00022906"/>
    </source>
</evidence>
<keyword evidence="5" id="KW-0864">Zinc transport</keyword>
<evidence type="ECO:0000256" key="2">
    <source>
        <dbReference type="ARBA" id="ARBA00015915"/>
    </source>
</evidence>
<keyword evidence="4" id="KW-0732">Signal</keyword>
<dbReference type="SUPFAM" id="SSF53807">
    <property type="entry name" value="Helical backbone' metal receptor"/>
    <property type="match status" value="1"/>
</dbReference>
<keyword evidence="3" id="KW-0813">Transport</keyword>
<dbReference type="InterPro" id="IPR006127">
    <property type="entry name" value="ZnuA-like"/>
</dbReference>
<evidence type="ECO:0000256" key="3">
    <source>
        <dbReference type="ARBA" id="ARBA00022448"/>
    </source>
</evidence>
<dbReference type="Proteomes" id="UP000237655">
    <property type="component" value="Chromosome"/>
</dbReference>
<protein>
    <recommendedName>
        <fullName evidence="2">High-affinity zinc uptake system protein ZnuA</fullName>
    </recommendedName>
</protein>